<dbReference type="Proteomes" id="UP000176329">
    <property type="component" value="Unassembled WGS sequence"/>
</dbReference>
<sequence length="141" mass="15298">MTLNRQTDYALQFLSALARLPTGESLALSQFAKRGRVSFLFMQRIAGKLRAAGLVEAGKGRTGGYHLTRAAAAITVLDVARALEGDMAVVPCLKNGDTSCPHQSVCMTRTNFHTINAHIQQYLKTISLHELAGVTRATQKI</sequence>
<dbReference type="Pfam" id="PF02082">
    <property type="entry name" value="Rrf2"/>
    <property type="match status" value="1"/>
</dbReference>
<dbReference type="GO" id="GO:0005829">
    <property type="term" value="C:cytosol"/>
    <property type="evidence" value="ECO:0007669"/>
    <property type="project" value="TreeGrafter"/>
</dbReference>
<name>A0A1F6LSI7_9BACT</name>
<evidence type="ECO:0000256" key="1">
    <source>
        <dbReference type="ARBA" id="ARBA00023125"/>
    </source>
</evidence>
<dbReference type="InterPro" id="IPR000944">
    <property type="entry name" value="Tscrpt_reg_Rrf2"/>
</dbReference>
<evidence type="ECO:0000313" key="2">
    <source>
        <dbReference type="EMBL" id="OGH62243.1"/>
    </source>
</evidence>
<dbReference type="InterPro" id="IPR036390">
    <property type="entry name" value="WH_DNA-bd_sf"/>
</dbReference>
<dbReference type="GO" id="GO:0003677">
    <property type="term" value="F:DNA binding"/>
    <property type="evidence" value="ECO:0007669"/>
    <property type="project" value="UniProtKB-KW"/>
</dbReference>
<dbReference type="PROSITE" id="PS51197">
    <property type="entry name" value="HTH_RRF2_2"/>
    <property type="match status" value="1"/>
</dbReference>
<dbReference type="InterPro" id="IPR030489">
    <property type="entry name" value="TR_Rrf2-type_CS"/>
</dbReference>
<dbReference type="PANTHER" id="PTHR33221">
    <property type="entry name" value="WINGED HELIX-TURN-HELIX TRANSCRIPTIONAL REGULATOR, RRF2 FAMILY"/>
    <property type="match status" value="1"/>
</dbReference>
<dbReference type="GO" id="GO:0003700">
    <property type="term" value="F:DNA-binding transcription factor activity"/>
    <property type="evidence" value="ECO:0007669"/>
    <property type="project" value="TreeGrafter"/>
</dbReference>
<dbReference type="EMBL" id="MFPV01000016">
    <property type="protein sequence ID" value="OGH62243.1"/>
    <property type="molecule type" value="Genomic_DNA"/>
</dbReference>
<organism evidence="2 3">
    <name type="scientific">Candidatus Magasanikbacteria bacterium RIFCSPHIGHO2_01_FULL_50_8</name>
    <dbReference type="NCBI Taxonomy" id="1798674"/>
    <lineage>
        <taxon>Bacteria</taxon>
        <taxon>Candidatus Magasanikiibacteriota</taxon>
    </lineage>
</organism>
<proteinExistence type="predicted"/>
<gene>
    <name evidence="2" type="ORF">A2848_02115</name>
</gene>
<evidence type="ECO:0008006" key="4">
    <source>
        <dbReference type="Google" id="ProtNLM"/>
    </source>
</evidence>
<dbReference type="InterPro" id="IPR036388">
    <property type="entry name" value="WH-like_DNA-bd_sf"/>
</dbReference>
<dbReference type="PANTHER" id="PTHR33221:SF5">
    <property type="entry name" value="HTH-TYPE TRANSCRIPTIONAL REGULATOR ISCR"/>
    <property type="match status" value="1"/>
</dbReference>
<dbReference type="Gene3D" id="1.10.10.10">
    <property type="entry name" value="Winged helix-like DNA-binding domain superfamily/Winged helix DNA-binding domain"/>
    <property type="match status" value="1"/>
</dbReference>
<comment type="caution">
    <text evidence="2">The sequence shown here is derived from an EMBL/GenBank/DDBJ whole genome shotgun (WGS) entry which is preliminary data.</text>
</comment>
<keyword evidence="1" id="KW-0238">DNA-binding</keyword>
<dbReference type="PROSITE" id="PS01332">
    <property type="entry name" value="HTH_RRF2_1"/>
    <property type="match status" value="1"/>
</dbReference>
<protein>
    <recommendedName>
        <fullName evidence="4">Rrf2 family transcriptional regulator</fullName>
    </recommendedName>
</protein>
<dbReference type="NCBIfam" id="TIGR00738">
    <property type="entry name" value="rrf2_super"/>
    <property type="match status" value="1"/>
</dbReference>
<reference evidence="2 3" key="1">
    <citation type="journal article" date="2016" name="Nat. Commun.">
        <title>Thousands of microbial genomes shed light on interconnected biogeochemical processes in an aquifer system.</title>
        <authorList>
            <person name="Anantharaman K."/>
            <person name="Brown C.T."/>
            <person name="Hug L.A."/>
            <person name="Sharon I."/>
            <person name="Castelle C.J."/>
            <person name="Probst A.J."/>
            <person name="Thomas B.C."/>
            <person name="Singh A."/>
            <person name="Wilkins M.J."/>
            <person name="Karaoz U."/>
            <person name="Brodie E.L."/>
            <person name="Williams K.H."/>
            <person name="Hubbard S.S."/>
            <person name="Banfield J.F."/>
        </authorList>
    </citation>
    <scope>NUCLEOTIDE SEQUENCE [LARGE SCALE GENOMIC DNA]</scope>
</reference>
<dbReference type="AlphaFoldDB" id="A0A1F6LSI7"/>
<evidence type="ECO:0000313" key="3">
    <source>
        <dbReference type="Proteomes" id="UP000176329"/>
    </source>
</evidence>
<dbReference type="SUPFAM" id="SSF46785">
    <property type="entry name" value="Winged helix' DNA-binding domain"/>
    <property type="match status" value="1"/>
</dbReference>
<accession>A0A1F6LSI7</accession>